<dbReference type="Proteomes" id="UP000015103">
    <property type="component" value="Unassembled WGS sequence"/>
</dbReference>
<dbReference type="EnsemblMetazoa" id="RPRC011099-RA">
    <property type="protein sequence ID" value="RPRC011099-PA"/>
    <property type="gene ID" value="RPRC011099"/>
</dbReference>
<evidence type="ECO:0000313" key="4">
    <source>
        <dbReference type="Proteomes" id="UP000015103"/>
    </source>
</evidence>
<organism evidence="3 4">
    <name type="scientific">Rhodnius prolixus</name>
    <name type="common">Triatomid bug</name>
    <dbReference type="NCBI Taxonomy" id="13249"/>
    <lineage>
        <taxon>Eukaryota</taxon>
        <taxon>Metazoa</taxon>
        <taxon>Ecdysozoa</taxon>
        <taxon>Arthropoda</taxon>
        <taxon>Hexapoda</taxon>
        <taxon>Insecta</taxon>
        <taxon>Pterygota</taxon>
        <taxon>Neoptera</taxon>
        <taxon>Paraneoptera</taxon>
        <taxon>Hemiptera</taxon>
        <taxon>Heteroptera</taxon>
        <taxon>Panheteroptera</taxon>
        <taxon>Cimicomorpha</taxon>
        <taxon>Reduviidae</taxon>
        <taxon>Triatominae</taxon>
        <taxon>Rhodnius</taxon>
    </lineage>
</organism>
<keyword evidence="4" id="KW-1185">Reference proteome</keyword>
<dbReference type="AlphaFoldDB" id="T1I480"/>
<reference evidence="3" key="1">
    <citation type="submission" date="2015-05" db="UniProtKB">
        <authorList>
            <consortium name="EnsemblMetazoa"/>
        </authorList>
    </citation>
    <scope>IDENTIFICATION</scope>
</reference>
<feature type="chain" id="PRO_5043354732" evidence="2">
    <location>
        <begin position="22"/>
        <end position="246"/>
    </location>
</feature>
<dbReference type="HOGENOM" id="CLU_1130287_0_0_1"/>
<dbReference type="EMBL" id="ACPB03023761">
    <property type="status" value="NOT_ANNOTATED_CDS"/>
    <property type="molecule type" value="Genomic_DNA"/>
</dbReference>
<keyword evidence="2" id="KW-0732">Signal</keyword>
<proteinExistence type="predicted"/>
<evidence type="ECO:0000313" key="3">
    <source>
        <dbReference type="EnsemblMetazoa" id="RPRC011099-PA"/>
    </source>
</evidence>
<sequence length="246" mass="27355">MEKFSWKWASLVRLSVHVVSSHFYVISDGGQSSIKCLNSRDVRSVVELVHHSGSALVWCQVQPFPVGKLVLVLSSILSAEVFFSPGTVGFTVGIPVLLLEVNLFYFPILFSLQSKLISVKLFYNLFYCTSPAEASLASLSAKTHSPSFTQFQGKSRIFLLLLTIMNKEANLHIFSGGVEASGKYSRLLNGKIAREGCGKEKGGRRREEKEKPLNISPISSGKKDDEDETNMDQKWDKVNSSLTFRL</sequence>
<dbReference type="VEuPathDB" id="VectorBase:RPRC011099"/>
<evidence type="ECO:0000256" key="2">
    <source>
        <dbReference type="SAM" id="SignalP"/>
    </source>
</evidence>
<accession>T1I480</accession>
<evidence type="ECO:0000256" key="1">
    <source>
        <dbReference type="SAM" id="MobiDB-lite"/>
    </source>
</evidence>
<feature type="region of interest" description="Disordered" evidence="1">
    <location>
        <begin position="197"/>
        <end position="246"/>
    </location>
</feature>
<feature type="compositionally biased region" description="Basic and acidic residues" evidence="1">
    <location>
        <begin position="197"/>
        <end position="212"/>
    </location>
</feature>
<name>T1I480_RHOPR</name>
<feature type="signal peptide" evidence="2">
    <location>
        <begin position="1"/>
        <end position="21"/>
    </location>
</feature>
<dbReference type="InParanoid" id="T1I480"/>
<protein>
    <submittedName>
        <fullName evidence="3">Uncharacterized protein</fullName>
    </submittedName>
</protein>